<dbReference type="Gene3D" id="1.25.40.20">
    <property type="entry name" value="Ankyrin repeat-containing domain"/>
    <property type="match status" value="1"/>
</dbReference>
<dbReference type="InterPro" id="IPR036770">
    <property type="entry name" value="Ankyrin_rpt-contain_sf"/>
</dbReference>
<dbReference type="EMBL" id="KZ679266">
    <property type="protein sequence ID" value="PTB38108.1"/>
    <property type="molecule type" value="Genomic_DNA"/>
</dbReference>
<evidence type="ECO:0000313" key="1">
    <source>
        <dbReference type="EMBL" id="PTB38108.1"/>
    </source>
</evidence>
<name>A0A2T3YZX2_TRIA4</name>
<gene>
    <name evidence="1" type="ORF">M441DRAFT_49582</name>
</gene>
<keyword evidence="2" id="KW-1185">Reference proteome</keyword>
<accession>A0A2T3YZX2</accession>
<sequence length="433" mass="49203">MSAVIFRPDSFSFNIIPNTLSLIMSVLPFRHSKRAMRKNAYAEYAYTTGEDCIEPDKIREELLHSIMNDLKQPQARLQLNTENVYKDQIGYTTGKGGETALHQAIGSKKPRVWRLAERMCDLGAEYLIRNAIAKPNSRGENYLHLAIIHGNEIDMRLISLTDKSAFMQTRICKDLDKRALPNGSNTPLHNTVKYERSLFKKPKCVNIGKGNKNCSCEEDLPKFKDRRDRAVILVNSLIDSYDTVLKVKNASDESPYLYHLKGKENFTQPAIQEMQNHCTYPLIDDASDDILRLLLESAYAIGSFEDACSCFFGDQTDFVAMKKAKAPHCGQVILSWAAHTRYMANLSPEMPVYDARHHVLPTCPQKVTAICGFMRKAYQDYSIRALRPAQFTSLVLAVECLDEDELCSDLLNVQDTRTRERHLSSSTENLQMN</sequence>
<evidence type="ECO:0000313" key="2">
    <source>
        <dbReference type="Proteomes" id="UP000240493"/>
    </source>
</evidence>
<dbReference type="Proteomes" id="UP000240493">
    <property type="component" value="Unassembled WGS sequence"/>
</dbReference>
<reference evidence="1 2" key="1">
    <citation type="submission" date="2016-07" db="EMBL/GenBank/DDBJ databases">
        <title>Multiple horizontal gene transfer events from other fungi enriched the ability of initially mycotrophic Trichoderma (Ascomycota) to feed on dead plant biomass.</title>
        <authorList>
            <consortium name="DOE Joint Genome Institute"/>
            <person name="Aerts A."/>
            <person name="Atanasova L."/>
            <person name="Chenthamara K."/>
            <person name="Zhang J."/>
            <person name="Grujic M."/>
            <person name="Henrissat B."/>
            <person name="Kuo A."/>
            <person name="Salamov A."/>
            <person name="Lipzen A."/>
            <person name="Labutti K."/>
            <person name="Barry K."/>
            <person name="Miao Y."/>
            <person name="Rahimi M.J."/>
            <person name="Shen Q."/>
            <person name="Grigoriev I.V."/>
            <person name="Kubicek C.P."/>
            <person name="Druzhinina I.S."/>
        </authorList>
    </citation>
    <scope>NUCLEOTIDE SEQUENCE [LARGE SCALE GENOMIC DNA]</scope>
    <source>
        <strain evidence="1 2">CBS 433.97</strain>
    </source>
</reference>
<protein>
    <submittedName>
        <fullName evidence="1">Uncharacterized protein</fullName>
    </submittedName>
</protein>
<organism evidence="1 2">
    <name type="scientific">Trichoderma asperellum (strain ATCC 204424 / CBS 433.97 / NBRC 101777)</name>
    <dbReference type="NCBI Taxonomy" id="1042311"/>
    <lineage>
        <taxon>Eukaryota</taxon>
        <taxon>Fungi</taxon>
        <taxon>Dikarya</taxon>
        <taxon>Ascomycota</taxon>
        <taxon>Pezizomycotina</taxon>
        <taxon>Sordariomycetes</taxon>
        <taxon>Hypocreomycetidae</taxon>
        <taxon>Hypocreales</taxon>
        <taxon>Hypocreaceae</taxon>
        <taxon>Trichoderma</taxon>
    </lineage>
</organism>
<dbReference type="OrthoDB" id="5093543at2759"/>
<proteinExistence type="predicted"/>
<dbReference type="AlphaFoldDB" id="A0A2T3YZX2"/>